<dbReference type="InterPro" id="IPR058750">
    <property type="entry name" value="TPR_Epg5"/>
</dbReference>
<dbReference type="EMBL" id="OU963865">
    <property type="protein sequence ID" value="CAH0389550.1"/>
    <property type="molecule type" value="Genomic_DNA"/>
</dbReference>
<proteinExistence type="inferred from homology"/>
<dbReference type="GO" id="GO:0005737">
    <property type="term" value="C:cytoplasm"/>
    <property type="evidence" value="ECO:0007669"/>
    <property type="project" value="TreeGrafter"/>
</dbReference>
<dbReference type="Pfam" id="PF26103">
    <property type="entry name" value="TPR_Epg5"/>
    <property type="match status" value="1"/>
</dbReference>
<evidence type="ECO:0000256" key="3">
    <source>
        <dbReference type="SAM" id="Coils"/>
    </source>
</evidence>
<dbReference type="Pfam" id="PF26106">
    <property type="entry name" value="TPR_Epg5_C"/>
    <property type="match status" value="1"/>
</dbReference>
<evidence type="ECO:0000256" key="1">
    <source>
        <dbReference type="ARBA" id="ARBA00010948"/>
    </source>
</evidence>
<feature type="coiled-coil region" evidence="3">
    <location>
        <begin position="259"/>
        <end position="286"/>
    </location>
</feature>
<dbReference type="PANTHER" id="PTHR31139">
    <property type="entry name" value="ECTOPIC P GRANULES PROTEIN 5 HOMOLOG"/>
    <property type="match status" value="1"/>
</dbReference>
<organism evidence="6 7">
    <name type="scientific">Bemisia tabaci</name>
    <name type="common">Sweetpotato whitefly</name>
    <name type="synonym">Aleurodes tabaci</name>
    <dbReference type="NCBI Taxonomy" id="7038"/>
    <lineage>
        <taxon>Eukaryota</taxon>
        <taxon>Metazoa</taxon>
        <taxon>Ecdysozoa</taxon>
        <taxon>Arthropoda</taxon>
        <taxon>Hexapoda</taxon>
        <taxon>Insecta</taxon>
        <taxon>Pterygota</taxon>
        <taxon>Neoptera</taxon>
        <taxon>Paraneoptera</taxon>
        <taxon>Hemiptera</taxon>
        <taxon>Sternorrhyncha</taxon>
        <taxon>Aleyrodoidea</taxon>
        <taxon>Aleyrodidae</taxon>
        <taxon>Aleyrodinae</taxon>
        <taxon>Bemisia</taxon>
    </lineage>
</organism>
<accession>A0A9P0AEI3</accession>
<evidence type="ECO:0000259" key="5">
    <source>
        <dbReference type="Pfam" id="PF26573"/>
    </source>
</evidence>
<feature type="domain" description="Epg5-like TPR" evidence="5">
    <location>
        <begin position="1185"/>
        <end position="1371"/>
    </location>
</feature>
<evidence type="ECO:0000259" key="4">
    <source>
        <dbReference type="Pfam" id="PF26103"/>
    </source>
</evidence>
<keyword evidence="3" id="KW-0175">Coiled coil</keyword>
<dbReference type="InterPro" id="IPR059030">
    <property type="entry name" value="TPR_Epg5_mid"/>
</dbReference>
<keyword evidence="7" id="KW-1185">Reference proteome</keyword>
<feature type="domain" description="Epg5-like central TPR repeats" evidence="4">
    <location>
        <begin position="1642"/>
        <end position="2038"/>
    </location>
</feature>
<protein>
    <recommendedName>
        <fullName evidence="8">Ectopic P granules protein 5</fullName>
    </recommendedName>
</protein>
<dbReference type="PANTHER" id="PTHR31139:SF4">
    <property type="entry name" value="ECTOPIC P GRANULES PROTEIN 5 HOMOLOG"/>
    <property type="match status" value="1"/>
</dbReference>
<name>A0A9P0AEI3_BEMTA</name>
<evidence type="ECO:0000313" key="6">
    <source>
        <dbReference type="EMBL" id="CAH0389550.1"/>
    </source>
</evidence>
<dbReference type="GO" id="GO:0097352">
    <property type="term" value="P:autophagosome maturation"/>
    <property type="evidence" value="ECO:0007669"/>
    <property type="project" value="TreeGrafter"/>
</dbReference>
<dbReference type="InterPro" id="IPR051436">
    <property type="entry name" value="Autophagy-related_EPG5"/>
</dbReference>
<sequence length="2549" mass="289255">MMAQKERRKKTKKESEVECLITDAMGCDGDHDKPNETIVHIENETSVQDASKKMVNDKFMYVNMCDNIITDSIEAVHSKIPQPPTLEKSTEDPGSFSATISDIIEDVDGINHKNVTVVDTPIAPSAENGNEFVPMDSSVDTLLDPLNQLEIGFTSPSAPSMVPDIECTNHIPSQPKSLSLDSRTSPVDSVAELSSLLHKKDEMEPFTPAQLASLYRNKELEQNEAIISEFVDAELRSGHIVRHPLYDLLVNYLRIRAKIDKNKLELEFLKQNCAEYQKNIWSLELARISENGECQDGNPVVGTYEYRVSRMNEVLYSKLSHSLLEIQEIRQELSFNIHSCEVIKFKVENFIQSLVSHFNFLNPNTPVSLVPESSAVSHQVSHIKIELRSAISVLFAFQRQPISDEGFVSFVRNYLNQLIAILVRVATWKDHLFILNHILRCPAGFSSWAANFIQLPVPYEGSHHDQAYLDHFIAVLAGVLLPINSREQFLQSFLSDSESEGEALWVFVNEDGDDEADEVTGKKIVSALKEDDVTDLLNQIPFEQFFRQLLLITNRDGNDFYDPSIISDRDILRMLAISSLVVGLLECGMTNFSAPRYKQFVKRLGRLAVHIVEYASDHLKTFRSVCSTRSIVDSSLFYRLQIEYDGFFKRSFLCLYNNQATWQFLTSLPYDLLSIHNLFKLFPFLVPFSNNLPDVEAFEETLLSLSDEKIIYLLTTISNMASARSVEDWVFIKSIALLLLKVGVMSSKCRDKCSKSVRNLLASLTTRFPNLLSEFIYIFKNEFSDAGKITLFLFNTMCLDNWRPTEQDFNIISNWLLLYPLISAENNLGRFIIDRLNYGFDASNENLFLPYDVHCKVAILVVKTAVLHAPETVGSQKTDVLSESMKQVSSIVKLQSPEQILSAWAWRVLLKLRLHLLDQSSAKVFKTVINVCQAVSNLPSLEHPTEEMKCLSENIGKHQSIAFYASLMMTTSGHSLPLICNQGFDFILKLINSYYYTPAFVSLELIFPLFIESAQSLYSSQKFRNIMLSLLAADRTYSRTAKNLIYTDFPGPILAQFGDLINFHLKNFESYALNNFGPIIELWLNCLLSVWKMEPASTVYLINILLKTAFFDANMRLRVLEILTTFYKSQMMGDSHNSTNGLSFLVSWMSNSTQAYPTLIPKNIFQPELSWYALFVLEIEEKIMEIETNVWSELLQSLASSNKKTSIDNSLKRVCSNLKIPCFGSAMLAIFRWSQFGLALPCDDPVLPLFWQKFFMLYLARVPGPSDKGSVGYKFFEGISNQMYLKKIKKKLLDSVEHHNNELKKITSNNTPLEEFHENLVRFYNTLLLWLEEARLQEADLFLPAFPSNYNTYKLSLILEKDASYWTEYLNVMVIEDEKKASMKNWMDSKNRGKENLFSSTANSCLMEDDPIKRIIKRLKSYDTPKAPPQLKPSSQVIPSYPRDALLNKTVMMEKVQKSLKPLANFSASHAAQLELYSDLDSKFLNSLLELYKDVEKEIVLKAACDTVSPNRRKSPQNLHCAGPATIRLLVREAQINYAVDAMLKENRSESERLLKASLLEPPSNLCISTIFIENLVKAFEQEFLEVSKIGDAKLICALKDVGVALFYHFVSVFEVETFVYAPSKQFILDIIHLLGERFIDNEEAECSRLLDTVLKKPKLEQILTTHFTPLAAPSPVFLLMYRTLCDSIDFQSVDLCFSLLSKFDVQQWLVSKKPRLSERSQLLDLIRKSLSYFGSRPANAVASIHEVYRKHLCVLLAHEFPEHYGEILHSVLSHTAEESISPEVWFSVLNTLIGSSQYVLKPDLSISQLKDIARKYATEQRSLSYHELTETIVLLSNHFMKERVANGLYGLYPKYKIYLESFNILLMLISHALIASILQQDRGSLGDKLCEQLWPKLLNLFSPWISPYFTSQLNEPTPSWVQQLADDRSVLPPFVAEDTSKASKVMTIFVEAIKFIFEVFPNNSNILSFVLQFYGTSYANAAIKEFILKIVHDNLITLPWQKYVPYVQDLDLMIKIVDQYLPNCHTFLGAIFIEVQWPSIVSLPHPVPVRTKIHSILLHLLIKLGNEPNVRQSGGRITVLLLEAQKFHWYLVDSNCYQNVCNWFVMSYDPRVILSIGNNDSIAVDIAALELLQVSAGYVDKAQYYHATTSVKRQLYVRSVVKMILQLITRHKSIAQSRLPDLKQAISRILDKMELVIVASVPPENQTNEVGLLLVEFVTLLNQPRGTTLSNLSTEVLLSWLQNKSFNCVVLRGLLHIAGSSIEFDETLGSVLECCCNAWFSINKNGVAHQQWDHILQVIQPIQPRAIPIENFLLANNHLLILFALTLKSIPSPQNLSEELSVLNKVVLYISSVKPCKTSEIKLVLFWALALRLCANQVSAKDCSTETSARIIEYLHKIVANTSLFAEQKSNWGFLGAIGLVKQNSNIIRFRLLAKAVSTYILAQIPNKFEASSFFIRCSKDAPGAVSDTSGELTPSVEALKSLNSLECLLSEKSFVELKNIIELCISMIKGPENSLDNGDNFVLSIARLLFPEGYVHATLPTLTESGN</sequence>
<gene>
    <name evidence="6" type="ORF">BEMITA_LOCUS8365</name>
</gene>
<comment type="similarity">
    <text evidence="1">Belongs to the EPG5 family.</text>
</comment>
<evidence type="ECO:0008006" key="8">
    <source>
        <dbReference type="Google" id="ProtNLM"/>
    </source>
</evidence>
<evidence type="ECO:0000256" key="2">
    <source>
        <dbReference type="ARBA" id="ARBA00023006"/>
    </source>
</evidence>
<dbReference type="KEGG" id="btab:109042595"/>
<keyword evidence="2" id="KW-0072">Autophagy</keyword>
<reference evidence="6" key="1">
    <citation type="submission" date="2021-12" db="EMBL/GenBank/DDBJ databases">
        <authorList>
            <person name="King R."/>
        </authorList>
    </citation>
    <scope>NUCLEOTIDE SEQUENCE</scope>
</reference>
<dbReference type="Proteomes" id="UP001152759">
    <property type="component" value="Chromosome 4"/>
</dbReference>
<dbReference type="Pfam" id="PF26573">
    <property type="entry name" value="TPR_Epg5_2"/>
    <property type="match status" value="1"/>
</dbReference>
<evidence type="ECO:0000313" key="7">
    <source>
        <dbReference type="Proteomes" id="UP001152759"/>
    </source>
</evidence>